<gene>
    <name evidence="3" type="ORF">HAND00432_LOCUS1237</name>
    <name evidence="2" type="ORF">HAND1043_LOCUS22644</name>
</gene>
<sequence>MAHMEYHSLGDEPDSNAARRAGQDVKTVNVAIPPGARPGQTLKVEHEGVAFTFIVPHQHGKMVKIEVPRHASQTQKVMKVRVPDDATEGTEIMAVAPNGVSFKCTVPRGVSAGDIMHVNVPDHIPPPEPEPQGTKIGVRIPEGAKPGQQMKAKSPEGQEFTFTVPEGATPGTVINLAIPPPPAQTTNVPQAASRLRGLVATDGAILAGGPALIESESSTVSGTDIHSPALLARRASNREAPAPTAPPTDLL</sequence>
<accession>A0A6T8P708</accession>
<evidence type="ECO:0008006" key="4">
    <source>
        <dbReference type="Google" id="ProtNLM"/>
    </source>
</evidence>
<organism evidence="3">
    <name type="scientific">Hemiselmis andersenii</name>
    <name type="common">Cryptophyte alga</name>
    <dbReference type="NCBI Taxonomy" id="464988"/>
    <lineage>
        <taxon>Eukaryota</taxon>
        <taxon>Cryptophyceae</taxon>
        <taxon>Cryptomonadales</taxon>
        <taxon>Hemiselmidaceae</taxon>
        <taxon>Hemiselmis</taxon>
    </lineage>
</organism>
<evidence type="ECO:0000256" key="1">
    <source>
        <dbReference type="SAM" id="MobiDB-lite"/>
    </source>
</evidence>
<protein>
    <recommendedName>
        <fullName evidence="4">Chaperone DnaJ C-terminal domain-containing protein</fullName>
    </recommendedName>
</protein>
<dbReference type="EMBL" id="HBFK01037410">
    <property type="protein sequence ID" value="CAD8756135.1"/>
    <property type="molecule type" value="Transcribed_RNA"/>
</dbReference>
<evidence type="ECO:0000313" key="3">
    <source>
        <dbReference type="EMBL" id="CAD8946719.1"/>
    </source>
</evidence>
<feature type="region of interest" description="Disordered" evidence="1">
    <location>
        <begin position="232"/>
        <end position="251"/>
    </location>
</feature>
<feature type="compositionally biased region" description="Basic and acidic residues" evidence="1">
    <location>
        <begin position="1"/>
        <end position="10"/>
    </location>
</feature>
<dbReference type="EMBL" id="HBFX01002037">
    <property type="protein sequence ID" value="CAD8946719.1"/>
    <property type="molecule type" value="Transcribed_RNA"/>
</dbReference>
<dbReference type="AlphaFoldDB" id="A0A6T8P708"/>
<feature type="region of interest" description="Disordered" evidence="1">
    <location>
        <begin position="1"/>
        <end position="23"/>
    </location>
</feature>
<reference evidence="3" key="1">
    <citation type="submission" date="2021-01" db="EMBL/GenBank/DDBJ databases">
        <authorList>
            <person name="Corre E."/>
            <person name="Pelletier E."/>
            <person name="Niang G."/>
            <person name="Scheremetjew M."/>
            <person name="Finn R."/>
            <person name="Kale V."/>
            <person name="Holt S."/>
            <person name="Cochrane G."/>
            <person name="Meng A."/>
            <person name="Brown T."/>
            <person name="Cohen L."/>
        </authorList>
    </citation>
    <scope>NUCLEOTIDE SEQUENCE</scope>
    <source>
        <strain evidence="2">CCMP441</strain>
        <strain evidence="3">CCMP644</strain>
    </source>
</reference>
<evidence type="ECO:0000313" key="2">
    <source>
        <dbReference type="EMBL" id="CAD8756135.1"/>
    </source>
</evidence>
<name>A0A6T8P708_HEMAN</name>
<proteinExistence type="predicted"/>